<keyword evidence="3" id="KW-1185">Reference proteome</keyword>
<dbReference type="InterPro" id="IPR010852">
    <property type="entry name" value="ABATE"/>
</dbReference>
<dbReference type="Proteomes" id="UP001167160">
    <property type="component" value="Unassembled WGS sequence"/>
</dbReference>
<dbReference type="Pfam" id="PF11706">
    <property type="entry name" value="zf-CGNR"/>
    <property type="match status" value="1"/>
</dbReference>
<dbReference type="SUPFAM" id="SSF160904">
    <property type="entry name" value="Jann2411-like"/>
    <property type="match status" value="1"/>
</dbReference>
<evidence type="ECO:0000313" key="2">
    <source>
        <dbReference type="EMBL" id="MCM2577831.1"/>
    </source>
</evidence>
<sequence>MRQPGDRSPAPEALALVQDLANTVDVELADDGLRTVADLSAFCAAHGLGRLRFGADDVAPARRLREALRDVCRAHAGFDVPAESTAALDDLFGRAPLVLATGPAGEARPVPAPGLDGLPALTARLAAGVLTAVADGTWQRLKACSAPECRWVYYDRSPAGRSRWCTMSLCGSRAKMRAYRDRTRATGDRPRTGSG</sequence>
<proteinExistence type="predicted"/>
<accession>A0ABT0X5M9</accession>
<dbReference type="Gene3D" id="1.10.3300.10">
    <property type="entry name" value="Jann2411-like domain"/>
    <property type="match status" value="1"/>
</dbReference>
<comment type="caution">
    <text evidence="2">The sequence shown here is derived from an EMBL/GenBank/DDBJ whole genome shotgun (WGS) entry which is preliminary data.</text>
</comment>
<gene>
    <name evidence="2" type="ORF">M1E25_10770</name>
</gene>
<evidence type="ECO:0000313" key="3">
    <source>
        <dbReference type="Proteomes" id="UP001167160"/>
    </source>
</evidence>
<dbReference type="EMBL" id="JAMQGM010000022">
    <property type="protein sequence ID" value="MCM2577831.1"/>
    <property type="molecule type" value="Genomic_DNA"/>
</dbReference>
<dbReference type="RefSeq" id="WP_251413231.1">
    <property type="nucleotide sequence ID" value="NZ_JAMQGM010000022.1"/>
</dbReference>
<dbReference type="PANTHER" id="PTHR35525">
    <property type="entry name" value="BLL6575 PROTEIN"/>
    <property type="match status" value="1"/>
</dbReference>
<name>A0ABT0X5M9_9ACTN</name>
<dbReference type="Pfam" id="PF07336">
    <property type="entry name" value="ABATE"/>
    <property type="match status" value="1"/>
</dbReference>
<protein>
    <submittedName>
        <fullName evidence="2">CGNR zinc finger domain-containing protein</fullName>
    </submittedName>
</protein>
<evidence type="ECO:0000259" key="1">
    <source>
        <dbReference type="Pfam" id="PF11706"/>
    </source>
</evidence>
<feature type="domain" description="Zinc finger CGNR" evidence="1">
    <location>
        <begin position="140"/>
        <end position="182"/>
    </location>
</feature>
<dbReference type="InterPro" id="IPR023286">
    <property type="entry name" value="ABATE_dom_sf"/>
</dbReference>
<organism evidence="2 3">
    <name type="scientific">Streptomyces meridianus</name>
    <dbReference type="NCBI Taxonomy" id="2938945"/>
    <lineage>
        <taxon>Bacteria</taxon>
        <taxon>Bacillati</taxon>
        <taxon>Actinomycetota</taxon>
        <taxon>Actinomycetes</taxon>
        <taxon>Kitasatosporales</taxon>
        <taxon>Streptomycetaceae</taxon>
        <taxon>Streptomyces</taxon>
    </lineage>
</organism>
<dbReference type="PANTHER" id="PTHR35525:SF3">
    <property type="entry name" value="BLL6575 PROTEIN"/>
    <property type="match status" value="1"/>
</dbReference>
<dbReference type="InterPro" id="IPR021005">
    <property type="entry name" value="Znf_CGNR"/>
</dbReference>
<reference evidence="2" key="1">
    <citation type="journal article" date="2023" name="Int. J. Syst. Evol. Microbiol.">
        <title>Streptomyces meridianus sp. nov. isolated from brackish water of the Tagus estuary in Alcochete, Portugal.</title>
        <authorList>
            <person name="Santos J.D.N."/>
            <person name="Klimek D."/>
            <person name="Calusinska M."/>
            <person name="Lobo Da Cunha A."/>
            <person name="Catita J."/>
            <person name="Goncalves H."/>
            <person name="Gonzalez I."/>
            <person name="Reyes F."/>
            <person name="Lage O.M."/>
        </authorList>
    </citation>
    <scope>NUCLEOTIDE SEQUENCE</scope>
    <source>
        <strain evidence="2">MTZ3.1</strain>
    </source>
</reference>